<dbReference type="EMBL" id="LRGB01018309">
    <property type="protein sequence ID" value="KZR98125.1"/>
    <property type="molecule type" value="Genomic_DNA"/>
</dbReference>
<dbReference type="InterPro" id="IPR027417">
    <property type="entry name" value="P-loop_NTPase"/>
</dbReference>
<keyword evidence="2" id="KW-0347">Helicase</keyword>
<name>A0A164FSX9_9CRUS</name>
<dbReference type="SUPFAM" id="SSF52540">
    <property type="entry name" value="P-loop containing nucleoside triphosphate hydrolases"/>
    <property type="match status" value="1"/>
</dbReference>
<keyword evidence="2" id="KW-0067">ATP-binding</keyword>
<dbReference type="PANTHER" id="PTHR23274:SF51">
    <property type="entry name" value="OS03G0423850 PROTEIN"/>
    <property type="match status" value="1"/>
</dbReference>
<evidence type="ECO:0000313" key="2">
    <source>
        <dbReference type="EMBL" id="KZR98125.1"/>
    </source>
</evidence>
<proteinExistence type="predicted"/>
<gene>
    <name evidence="2" type="ORF">APZ42_006600</name>
</gene>
<feature type="domain" description="DNA helicase Pif1-like 2B" evidence="1">
    <location>
        <begin position="39"/>
        <end position="78"/>
    </location>
</feature>
<dbReference type="CDD" id="cd18809">
    <property type="entry name" value="SF1_C_RecD"/>
    <property type="match status" value="1"/>
</dbReference>
<evidence type="ECO:0000259" key="1">
    <source>
        <dbReference type="Pfam" id="PF21530"/>
    </source>
</evidence>
<organism evidence="2 3">
    <name type="scientific">Daphnia magna</name>
    <dbReference type="NCBI Taxonomy" id="35525"/>
    <lineage>
        <taxon>Eukaryota</taxon>
        <taxon>Metazoa</taxon>
        <taxon>Ecdysozoa</taxon>
        <taxon>Arthropoda</taxon>
        <taxon>Crustacea</taxon>
        <taxon>Branchiopoda</taxon>
        <taxon>Diplostraca</taxon>
        <taxon>Cladocera</taxon>
        <taxon>Anomopoda</taxon>
        <taxon>Daphniidae</taxon>
        <taxon>Daphnia</taxon>
    </lineage>
</organism>
<dbReference type="Proteomes" id="UP000076858">
    <property type="component" value="Unassembled WGS sequence"/>
</dbReference>
<dbReference type="STRING" id="35525.A0A164FSX9"/>
<dbReference type="GO" id="GO:0006260">
    <property type="term" value="P:DNA replication"/>
    <property type="evidence" value="ECO:0007669"/>
    <property type="project" value="TreeGrafter"/>
</dbReference>
<reference evidence="2 3" key="1">
    <citation type="submission" date="2016-03" db="EMBL/GenBank/DDBJ databases">
        <title>EvidentialGene: Evidence-directed Construction of Genes on Genomes.</title>
        <authorList>
            <person name="Gilbert D.G."/>
            <person name="Choi J.-H."/>
            <person name="Mockaitis K."/>
            <person name="Colbourne J."/>
            <person name="Pfrender M."/>
        </authorList>
    </citation>
    <scope>NUCLEOTIDE SEQUENCE [LARGE SCALE GENOMIC DNA]</scope>
    <source>
        <strain evidence="2 3">Xinb3</strain>
        <tissue evidence="2">Complete organism</tissue>
    </source>
</reference>
<dbReference type="AlphaFoldDB" id="A0A164FSX9"/>
<dbReference type="PANTHER" id="PTHR23274">
    <property type="entry name" value="DNA HELICASE-RELATED"/>
    <property type="match status" value="1"/>
</dbReference>
<protein>
    <submittedName>
        <fullName evidence="2">ATP-dependent Helicase-like protein</fullName>
    </submittedName>
</protein>
<dbReference type="OrthoDB" id="272985at2759"/>
<dbReference type="GO" id="GO:0005657">
    <property type="term" value="C:replication fork"/>
    <property type="evidence" value="ECO:0007669"/>
    <property type="project" value="TreeGrafter"/>
</dbReference>
<dbReference type="Gene3D" id="3.40.50.300">
    <property type="entry name" value="P-loop containing nucleotide triphosphate hydrolases"/>
    <property type="match status" value="1"/>
</dbReference>
<dbReference type="Pfam" id="PF21530">
    <property type="entry name" value="Pif1_2B_dom"/>
    <property type="match status" value="1"/>
</dbReference>
<keyword evidence="3" id="KW-1185">Reference proteome</keyword>
<keyword evidence="2" id="KW-0378">Hydrolase</keyword>
<dbReference type="FunFam" id="3.40.50.300:FF:002884">
    <property type="entry name" value="ATP-dependent DNA helicase"/>
    <property type="match status" value="1"/>
</dbReference>
<dbReference type="InterPro" id="IPR049163">
    <property type="entry name" value="Pif1-like_2B_dom"/>
</dbReference>
<keyword evidence="2" id="KW-0547">Nucleotide-binding</keyword>
<accession>A0A164FSX9</accession>
<sequence length="188" mass="20990">MPGALKVCKSIDTIDSEEPEEISNYPPEILHTFRESKRKISGLPPHLLKLKIRAIVILLKNIDSRQGLCNGTRLIIKALSGNLIVAEIAAGKHKGHNFPVLVAFAITINKSQGQTFEQVGIYLPESVFSHGQLYVAFSRATSREGVKVQSEETEKQGKQLKNIPQITEQDKNNVFTKNMVFKEVLLQE</sequence>
<dbReference type="GO" id="GO:0004386">
    <property type="term" value="F:helicase activity"/>
    <property type="evidence" value="ECO:0007669"/>
    <property type="project" value="UniProtKB-KW"/>
</dbReference>
<comment type="caution">
    <text evidence="2">The sequence shown here is derived from an EMBL/GenBank/DDBJ whole genome shotgun (WGS) entry which is preliminary data.</text>
</comment>
<evidence type="ECO:0000313" key="3">
    <source>
        <dbReference type="Proteomes" id="UP000076858"/>
    </source>
</evidence>